<dbReference type="SUPFAM" id="SSF51419">
    <property type="entry name" value="PLP-binding barrel"/>
    <property type="match status" value="1"/>
</dbReference>
<dbReference type="EC" id="4.1.1.20" evidence="6 7"/>
<dbReference type="PRINTS" id="PR01181">
    <property type="entry name" value="DAPDCRBXLASE"/>
</dbReference>
<dbReference type="InterPro" id="IPR000183">
    <property type="entry name" value="Orn/DAP/Arg_de-COase"/>
</dbReference>
<protein>
    <recommendedName>
        <fullName evidence="6 7">Diaminopimelate decarboxylase</fullName>
        <shortName evidence="6">DAP decarboxylase</shortName>
        <shortName evidence="6">DAPDC</shortName>
        <ecNumber evidence="6 7">4.1.1.20</ecNumber>
    </recommendedName>
</protein>
<dbReference type="PROSITE" id="PS00879">
    <property type="entry name" value="ODR_DC_2_2"/>
    <property type="match status" value="1"/>
</dbReference>
<evidence type="ECO:0000313" key="11">
    <source>
        <dbReference type="Proteomes" id="UP001202052"/>
    </source>
</evidence>
<accession>A0ABT0P0S1</accession>
<organism evidence="10 11">
    <name type="scientific">Streptomyces lavenduligriseus</name>
    <dbReference type="NCBI Taxonomy" id="67315"/>
    <lineage>
        <taxon>Bacteria</taxon>
        <taxon>Bacillati</taxon>
        <taxon>Actinomycetota</taxon>
        <taxon>Actinomycetes</taxon>
        <taxon>Kitasatosporales</taxon>
        <taxon>Streptomycetaceae</taxon>
        <taxon>Streptomyces</taxon>
    </lineage>
</organism>
<dbReference type="NCBIfam" id="TIGR01048">
    <property type="entry name" value="lysA"/>
    <property type="match status" value="1"/>
</dbReference>
<keyword evidence="5 6" id="KW-0456">Lyase</keyword>
<dbReference type="Gene3D" id="2.40.37.10">
    <property type="entry name" value="Lyase, Ornithine Decarboxylase, Chain A, domain 1"/>
    <property type="match status" value="1"/>
</dbReference>
<dbReference type="InterPro" id="IPR009006">
    <property type="entry name" value="Ala_racemase/Decarboxylase_C"/>
</dbReference>
<dbReference type="SUPFAM" id="SSF50621">
    <property type="entry name" value="Alanine racemase C-terminal domain-like"/>
    <property type="match status" value="1"/>
</dbReference>
<dbReference type="GO" id="GO:0008836">
    <property type="term" value="F:diaminopimelate decarboxylase activity"/>
    <property type="evidence" value="ECO:0007669"/>
    <property type="project" value="UniProtKB-EC"/>
</dbReference>
<dbReference type="Pfam" id="PF02784">
    <property type="entry name" value="Orn_Arg_deC_N"/>
    <property type="match status" value="1"/>
</dbReference>
<feature type="binding site" evidence="6">
    <location>
        <begin position="313"/>
        <end position="316"/>
    </location>
    <ligand>
        <name>pyridoxal 5'-phosphate</name>
        <dbReference type="ChEBI" id="CHEBI:597326"/>
    </ligand>
</feature>
<sequence length="456" mass="49014">MPHDQRIAVPDQEFPTEPVADRLSLSSGIWPITATENEEGALALGGIPVTEIAERHGTPVYVFDESDFRKRCSRFRRAFEEFDVYYAGKAFLSRVTARMVEEAGLGLDVCTEGELAFAKAVGFPAGRILMHGNNKSTEELAAALDYGVGRIVVDSFAELDRLGDLLPRFPGVRPNVLLRVTVGVRADTHAHIATAHEDQKFGFSLVSGEAAAAVRRVLDDGVLELRGLHSHIGSQILGTAGFEAAAKRLLELRAQFVREGVALPELDLGGGFGIAYTPEDEPTGPEEMADILRTLVAKECAALGVDVPRLAIEPGRAIAGPSGVTLYTVGTVKHREGIRTFVAVDGGMSDNVRTALYDATYSVRLAGRASGAPLRLVRVVGKHCDAGDVVVRDDRLPADIRPGDLLAVPGTGAYCRSLAHNYNHVPRPPVVAVADGTSREIVRRETIDDLLRLDMG</sequence>
<dbReference type="PANTHER" id="PTHR43727:SF2">
    <property type="entry name" value="GROUP IV DECARBOXYLASE"/>
    <property type="match status" value="1"/>
</dbReference>
<evidence type="ECO:0000259" key="9">
    <source>
        <dbReference type="Pfam" id="PF02784"/>
    </source>
</evidence>
<dbReference type="Proteomes" id="UP001202052">
    <property type="component" value="Unassembled WGS sequence"/>
</dbReference>
<dbReference type="PANTHER" id="PTHR43727">
    <property type="entry name" value="DIAMINOPIMELATE DECARBOXYLASE"/>
    <property type="match status" value="1"/>
</dbReference>
<evidence type="ECO:0000256" key="5">
    <source>
        <dbReference type="ARBA" id="ARBA00023239"/>
    </source>
</evidence>
<comment type="cofactor">
    <cofactor evidence="1 6 8">
        <name>pyridoxal 5'-phosphate</name>
        <dbReference type="ChEBI" id="CHEBI:597326"/>
    </cofactor>
</comment>
<feature type="binding site" evidence="6">
    <location>
        <position position="271"/>
    </location>
    <ligand>
        <name>pyridoxal 5'-phosphate</name>
        <dbReference type="ChEBI" id="CHEBI:597326"/>
    </ligand>
</feature>
<keyword evidence="6" id="KW-0028">Amino-acid biosynthesis</keyword>
<keyword evidence="4 6" id="KW-0457">Lysine biosynthesis</keyword>
<keyword evidence="3 6" id="KW-0663">Pyridoxal phosphate</keyword>
<evidence type="ECO:0000313" key="10">
    <source>
        <dbReference type="EMBL" id="MCL3997191.1"/>
    </source>
</evidence>
<comment type="catalytic activity">
    <reaction evidence="6 8">
        <text>meso-2,6-diaminopimelate + H(+) = L-lysine + CO2</text>
        <dbReference type="Rhea" id="RHEA:15101"/>
        <dbReference type="ChEBI" id="CHEBI:15378"/>
        <dbReference type="ChEBI" id="CHEBI:16526"/>
        <dbReference type="ChEBI" id="CHEBI:32551"/>
        <dbReference type="ChEBI" id="CHEBI:57791"/>
        <dbReference type="EC" id="4.1.1.20"/>
    </reaction>
</comment>
<gene>
    <name evidence="6 10" type="primary">lysA</name>
    <name evidence="10" type="ORF">M4438_27460</name>
</gene>
<dbReference type="InterPro" id="IPR022657">
    <property type="entry name" value="De-COase2_CS"/>
</dbReference>
<comment type="caution">
    <text evidence="6">Lacks conserved residue(s) required for the propagation of feature annotation.</text>
</comment>
<dbReference type="RefSeq" id="WP_249492082.1">
    <property type="nucleotide sequence ID" value="NZ_JAMCCK010000041.1"/>
</dbReference>
<name>A0ABT0P0S1_9ACTN</name>
<comment type="function">
    <text evidence="6">Specifically catalyzes the decarboxylation of meso-diaminopimelate (meso-DAP) to L-lysine.</text>
</comment>
<feature type="domain" description="Orn/DAP/Arg decarboxylase 2 N-terminal" evidence="9">
    <location>
        <begin position="66"/>
        <end position="319"/>
    </location>
</feature>
<comment type="caution">
    <text evidence="10">The sequence shown here is derived from an EMBL/GenBank/DDBJ whole genome shotgun (WGS) entry which is preliminary data.</text>
</comment>
<feature type="binding site" evidence="6">
    <location>
        <position position="414"/>
    </location>
    <ligand>
        <name>substrate</name>
    </ligand>
</feature>
<keyword evidence="2 6" id="KW-0210">Decarboxylase</keyword>
<dbReference type="InterPro" id="IPR002986">
    <property type="entry name" value="DAP_deCOOHase_LysA"/>
</dbReference>
<dbReference type="CDD" id="cd06828">
    <property type="entry name" value="PLPDE_III_DapDC"/>
    <property type="match status" value="1"/>
</dbReference>
<proteinExistence type="inferred from homology"/>
<evidence type="ECO:0000256" key="7">
    <source>
        <dbReference type="NCBIfam" id="TIGR01048"/>
    </source>
</evidence>
<feature type="modified residue" description="N6-(pyridoxal phosphate)lysine" evidence="6">
    <location>
        <position position="89"/>
    </location>
</feature>
<reference evidence="10 11" key="1">
    <citation type="submission" date="2022-05" db="EMBL/GenBank/DDBJ databases">
        <title>Genome Resource of Streptomyces lavenduligriseus GA1-1, a Strain with Broad-Spectrum Antifungal Activity against Phytopathogenic Fungi.</title>
        <authorList>
            <person name="Qi D."/>
        </authorList>
    </citation>
    <scope>NUCLEOTIDE SEQUENCE [LARGE SCALE GENOMIC DNA]</scope>
    <source>
        <strain evidence="10 11">GA1-1</strain>
    </source>
</reference>
<comment type="pathway">
    <text evidence="6 8">Amino-acid biosynthesis; L-lysine biosynthesis via DAP pathway; L-lysine from DL-2,6-diaminopimelate: step 1/1.</text>
</comment>
<dbReference type="InterPro" id="IPR029066">
    <property type="entry name" value="PLP-binding_barrel"/>
</dbReference>
<dbReference type="HAMAP" id="MF_02120">
    <property type="entry name" value="LysA"/>
    <property type="match status" value="1"/>
</dbReference>
<evidence type="ECO:0000256" key="6">
    <source>
        <dbReference type="HAMAP-Rule" id="MF_02120"/>
    </source>
</evidence>
<keyword evidence="11" id="KW-1185">Reference proteome</keyword>
<dbReference type="Gene3D" id="3.20.20.10">
    <property type="entry name" value="Alanine racemase"/>
    <property type="match status" value="1"/>
</dbReference>
<comment type="subunit">
    <text evidence="6">Homodimer.</text>
</comment>
<evidence type="ECO:0000256" key="4">
    <source>
        <dbReference type="ARBA" id="ARBA00023154"/>
    </source>
</evidence>
<evidence type="ECO:0000256" key="8">
    <source>
        <dbReference type="RuleBase" id="RU003738"/>
    </source>
</evidence>
<evidence type="ECO:0000256" key="1">
    <source>
        <dbReference type="ARBA" id="ARBA00001933"/>
    </source>
</evidence>
<feature type="binding site" evidence="6">
    <location>
        <position position="414"/>
    </location>
    <ligand>
        <name>pyridoxal 5'-phosphate</name>
        <dbReference type="ChEBI" id="CHEBI:597326"/>
    </ligand>
</feature>
<dbReference type="EMBL" id="JAMCCK010000041">
    <property type="protein sequence ID" value="MCL3997191.1"/>
    <property type="molecule type" value="Genomic_DNA"/>
</dbReference>
<dbReference type="InterPro" id="IPR022644">
    <property type="entry name" value="De-COase2_N"/>
</dbReference>
<evidence type="ECO:0000256" key="2">
    <source>
        <dbReference type="ARBA" id="ARBA00022793"/>
    </source>
</evidence>
<feature type="binding site" evidence="6">
    <location>
        <position position="357"/>
    </location>
    <ligand>
        <name>substrate</name>
    </ligand>
</feature>
<feature type="binding site" evidence="6">
    <location>
        <position position="353"/>
    </location>
    <ligand>
        <name>substrate</name>
    </ligand>
</feature>
<evidence type="ECO:0000256" key="3">
    <source>
        <dbReference type="ARBA" id="ARBA00022898"/>
    </source>
</evidence>
<feature type="binding site" evidence="6">
    <location>
        <position position="316"/>
    </location>
    <ligand>
        <name>substrate</name>
    </ligand>
</feature>
<comment type="similarity">
    <text evidence="6">Belongs to the Orn/Lys/Arg decarboxylase class-II family. LysA subfamily.</text>
</comment>
<dbReference type="PRINTS" id="PR01179">
    <property type="entry name" value="ODADCRBXLASE"/>
</dbReference>